<evidence type="ECO:0000256" key="1">
    <source>
        <dbReference type="ARBA" id="ARBA00004123"/>
    </source>
</evidence>
<protein>
    <recommendedName>
        <fullName evidence="5">Zn(2)-C6 fungal-type domain-containing protein</fullName>
    </recommendedName>
</protein>
<dbReference type="PANTHER" id="PTHR31001:SF90">
    <property type="entry name" value="CENTROMERE DNA-BINDING PROTEIN COMPLEX CBF3 SUBUNIT B"/>
    <property type="match status" value="1"/>
</dbReference>
<reference evidence="6" key="1">
    <citation type="submission" date="2019-10" db="EMBL/GenBank/DDBJ databases">
        <authorList>
            <consortium name="DOE Joint Genome Institute"/>
            <person name="Kuo A."/>
            <person name="Miyauchi S."/>
            <person name="Kiss E."/>
            <person name="Drula E."/>
            <person name="Kohler A."/>
            <person name="Sanchez-Garcia M."/>
            <person name="Andreopoulos B."/>
            <person name="Barry K.W."/>
            <person name="Bonito G."/>
            <person name="Buee M."/>
            <person name="Carver A."/>
            <person name="Chen C."/>
            <person name="Cichocki N."/>
            <person name="Clum A."/>
            <person name="Culley D."/>
            <person name="Crous P.W."/>
            <person name="Fauchery L."/>
            <person name="Girlanda M."/>
            <person name="Hayes R."/>
            <person name="Keri Z."/>
            <person name="LaButti K."/>
            <person name="Lipzen A."/>
            <person name="Lombard V."/>
            <person name="Magnuson J."/>
            <person name="Maillard F."/>
            <person name="Morin E."/>
            <person name="Murat C."/>
            <person name="Nolan M."/>
            <person name="Ohm R."/>
            <person name="Pangilinan J."/>
            <person name="Pereira M."/>
            <person name="Perotto S."/>
            <person name="Peter M."/>
            <person name="Riley R."/>
            <person name="Sitrit Y."/>
            <person name="Stielow B."/>
            <person name="Szollosi G."/>
            <person name="Zifcakova L."/>
            <person name="Stursova M."/>
            <person name="Spatafora J.W."/>
            <person name="Tedersoo L."/>
            <person name="Vaario L.-M."/>
            <person name="Yamada A."/>
            <person name="Yan M."/>
            <person name="Wang P."/>
            <person name="Xu J."/>
            <person name="Bruns T."/>
            <person name="Baldrian P."/>
            <person name="Vilgalys R."/>
            <person name="Henrissat B."/>
            <person name="Grigoriev I.V."/>
            <person name="Hibbett D."/>
            <person name="Nagy L.G."/>
            <person name="Martin F.M."/>
        </authorList>
    </citation>
    <scope>NUCLEOTIDE SEQUENCE</scope>
    <source>
        <strain evidence="6">BED1</strain>
    </source>
</reference>
<dbReference type="EMBL" id="WHUW01000035">
    <property type="protein sequence ID" value="KAF8433285.1"/>
    <property type="molecule type" value="Genomic_DNA"/>
</dbReference>
<evidence type="ECO:0000313" key="7">
    <source>
        <dbReference type="Proteomes" id="UP001194468"/>
    </source>
</evidence>
<comment type="subcellular location">
    <subcellularLocation>
        <location evidence="1">Nucleus</location>
    </subcellularLocation>
</comment>
<dbReference type="Gene3D" id="4.10.240.10">
    <property type="entry name" value="Zn(2)-C6 fungal-type DNA-binding domain"/>
    <property type="match status" value="1"/>
</dbReference>
<dbReference type="CDD" id="cd00067">
    <property type="entry name" value="GAL4"/>
    <property type="match status" value="1"/>
</dbReference>
<evidence type="ECO:0000313" key="6">
    <source>
        <dbReference type="EMBL" id="KAF8433285.1"/>
    </source>
</evidence>
<dbReference type="SUPFAM" id="SSF57701">
    <property type="entry name" value="Zn2/Cys6 DNA-binding domain"/>
    <property type="match status" value="1"/>
</dbReference>
<dbReference type="GO" id="GO:0000981">
    <property type="term" value="F:DNA-binding transcription factor activity, RNA polymerase II-specific"/>
    <property type="evidence" value="ECO:0007669"/>
    <property type="project" value="InterPro"/>
</dbReference>
<dbReference type="AlphaFoldDB" id="A0AAD4GB75"/>
<evidence type="ECO:0000259" key="5">
    <source>
        <dbReference type="PROSITE" id="PS50048"/>
    </source>
</evidence>
<dbReference type="PROSITE" id="PS50048">
    <property type="entry name" value="ZN2_CY6_FUNGAL_2"/>
    <property type="match status" value="1"/>
</dbReference>
<feature type="coiled-coil region" evidence="3">
    <location>
        <begin position="58"/>
        <end position="85"/>
    </location>
</feature>
<evidence type="ECO:0000256" key="2">
    <source>
        <dbReference type="ARBA" id="ARBA00023242"/>
    </source>
</evidence>
<dbReference type="GO" id="GO:0005634">
    <property type="term" value="C:nucleus"/>
    <property type="evidence" value="ECO:0007669"/>
    <property type="project" value="UniProtKB-SubCell"/>
</dbReference>
<feature type="compositionally biased region" description="Pro residues" evidence="4">
    <location>
        <begin position="167"/>
        <end position="176"/>
    </location>
</feature>
<dbReference type="PANTHER" id="PTHR31001">
    <property type="entry name" value="UNCHARACTERIZED TRANSCRIPTIONAL REGULATORY PROTEIN"/>
    <property type="match status" value="1"/>
</dbReference>
<feature type="region of interest" description="Disordered" evidence="4">
    <location>
        <begin position="113"/>
        <end position="210"/>
    </location>
</feature>
<dbReference type="InterPro" id="IPR036864">
    <property type="entry name" value="Zn2-C6_fun-type_DNA-bd_sf"/>
</dbReference>
<gene>
    <name evidence="6" type="ORF">L210DRAFT_3709001</name>
</gene>
<dbReference type="Proteomes" id="UP001194468">
    <property type="component" value="Unassembled WGS sequence"/>
</dbReference>
<evidence type="ECO:0000256" key="4">
    <source>
        <dbReference type="SAM" id="MobiDB-lite"/>
    </source>
</evidence>
<comment type="caution">
    <text evidence="6">The sequence shown here is derived from an EMBL/GenBank/DDBJ whole genome shotgun (WGS) entry which is preliminary data.</text>
</comment>
<name>A0AAD4GB75_BOLED</name>
<proteinExistence type="predicted"/>
<evidence type="ECO:0000256" key="3">
    <source>
        <dbReference type="SAM" id="Coils"/>
    </source>
</evidence>
<accession>A0AAD4GB75</accession>
<dbReference type="Pfam" id="PF00172">
    <property type="entry name" value="Zn_clus"/>
    <property type="match status" value="1"/>
</dbReference>
<organism evidence="6 7">
    <name type="scientific">Boletus edulis BED1</name>
    <dbReference type="NCBI Taxonomy" id="1328754"/>
    <lineage>
        <taxon>Eukaryota</taxon>
        <taxon>Fungi</taxon>
        <taxon>Dikarya</taxon>
        <taxon>Basidiomycota</taxon>
        <taxon>Agaricomycotina</taxon>
        <taxon>Agaricomycetes</taxon>
        <taxon>Agaricomycetidae</taxon>
        <taxon>Boletales</taxon>
        <taxon>Boletineae</taxon>
        <taxon>Boletaceae</taxon>
        <taxon>Boletoideae</taxon>
        <taxon>Boletus</taxon>
    </lineage>
</organism>
<dbReference type="InterPro" id="IPR001138">
    <property type="entry name" value="Zn2Cys6_DnaBD"/>
</dbReference>
<keyword evidence="3" id="KW-0175">Coiled coil</keyword>
<dbReference type="InterPro" id="IPR050613">
    <property type="entry name" value="Sec_Metabolite_Reg"/>
</dbReference>
<sequence>MLTPFRRARHPLEPGSTECKRRKIKCDRAQPCGPCTRRGEQSKCQWRTLEPVDKWITRAEYDELKSRSRAEYDELKARLDHLETMVSRIFSAPPGAVNVPLYSMSPDMSGAPPSENIPYHAGHTSTGPVLYSPAMPPSTSYQAEHVHKPPQYPSGSPHLVTSGTLPAPTPTQPPPGGAGGSGGPSHVRRSSTSDARSPTTVRQSPLSLASITSPYNTDAAQSKNYHAQTPMLPGGRLRRVLRDAWNGLATATEIIIITTVPRCCDTIHPQRRWNSTRQWRRRVCQTLPWRRRPGLPWRLISPDHRLAGDTETRA</sequence>
<reference evidence="6" key="2">
    <citation type="journal article" date="2020" name="Nat. Commun.">
        <title>Large-scale genome sequencing of mycorrhizal fungi provides insights into the early evolution of symbiotic traits.</title>
        <authorList>
            <person name="Miyauchi S."/>
            <person name="Kiss E."/>
            <person name="Kuo A."/>
            <person name="Drula E."/>
            <person name="Kohler A."/>
            <person name="Sanchez-Garcia M."/>
            <person name="Morin E."/>
            <person name="Andreopoulos B."/>
            <person name="Barry K.W."/>
            <person name="Bonito G."/>
            <person name="Buee M."/>
            <person name="Carver A."/>
            <person name="Chen C."/>
            <person name="Cichocki N."/>
            <person name="Clum A."/>
            <person name="Culley D."/>
            <person name="Crous P.W."/>
            <person name="Fauchery L."/>
            <person name="Girlanda M."/>
            <person name="Hayes R.D."/>
            <person name="Keri Z."/>
            <person name="LaButti K."/>
            <person name="Lipzen A."/>
            <person name="Lombard V."/>
            <person name="Magnuson J."/>
            <person name="Maillard F."/>
            <person name="Murat C."/>
            <person name="Nolan M."/>
            <person name="Ohm R.A."/>
            <person name="Pangilinan J."/>
            <person name="Pereira M.F."/>
            <person name="Perotto S."/>
            <person name="Peter M."/>
            <person name="Pfister S."/>
            <person name="Riley R."/>
            <person name="Sitrit Y."/>
            <person name="Stielow J.B."/>
            <person name="Szollosi G."/>
            <person name="Zifcakova L."/>
            <person name="Stursova M."/>
            <person name="Spatafora J.W."/>
            <person name="Tedersoo L."/>
            <person name="Vaario L.M."/>
            <person name="Yamada A."/>
            <person name="Yan M."/>
            <person name="Wang P."/>
            <person name="Xu J."/>
            <person name="Bruns T."/>
            <person name="Baldrian P."/>
            <person name="Vilgalys R."/>
            <person name="Dunand C."/>
            <person name="Henrissat B."/>
            <person name="Grigoriev I.V."/>
            <person name="Hibbett D."/>
            <person name="Nagy L.G."/>
            <person name="Martin F.M."/>
        </authorList>
    </citation>
    <scope>NUCLEOTIDE SEQUENCE</scope>
    <source>
        <strain evidence="6">BED1</strain>
    </source>
</reference>
<keyword evidence="7" id="KW-1185">Reference proteome</keyword>
<keyword evidence="2" id="KW-0539">Nucleus</keyword>
<feature type="compositionally biased region" description="Polar residues" evidence="4">
    <location>
        <begin position="190"/>
        <end position="210"/>
    </location>
</feature>
<feature type="domain" description="Zn(2)-C6 fungal-type" evidence="5">
    <location>
        <begin position="15"/>
        <end position="46"/>
    </location>
</feature>
<dbReference type="GO" id="GO:0008270">
    <property type="term" value="F:zinc ion binding"/>
    <property type="evidence" value="ECO:0007669"/>
    <property type="project" value="InterPro"/>
</dbReference>